<evidence type="ECO:0000256" key="4">
    <source>
        <dbReference type="ARBA" id="ARBA00022692"/>
    </source>
</evidence>
<dbReference type="InterPro" id="IPR036259">
    <property type="entry name" value="MFS_trans_sf"/>
</dbReference>
<feature type="transmembrane region" description="Helical" evidence="7">
    <location>
        <begin position="77"/>
        <end position="101"/>
    </location>
</feature>
<accession>N1UM28</accession>
<evidence type="ECO:0000256" key="2">
    <source>
        <dbReference type="ARBA" id="ARBA00022448"/>
    </source>
</evidence>
<keyword evidence="3" id="KW-1003">Cell membrane</keyword>
<keyword evidence="2" id="KW-0813">Transport</keyword>
<dbReference type="GO" id="GO:0005886">
    <property type="term" value="C:plasma membrane"/>
    <property type="evidence" value="ECO:0007669"/>
    <property type="project" value="UniProtKB-SubCell"/>
</dbReference>
<dbReference type="BioCyc" id="LINT1085541:G11IQ-5594-MONOMER"/>
<gene>
    <name evidence="8" type="ORF">LEP1GSC115_3646</name>
</gene>
<dbReference type="Gene3D" id="1.20.1250.20">
    <property type="entry name" value="MFS general substrate transporter like domains"/>
    <property type="match status" value="1"/>
</dbReference>
<keyword evidence="4 7" id="KW-0812">Transmembrane</keyword>
<dbReference type="InterPro" id="IPR050171">
    <property type="entry name" value="MFS_Transporters"/>
</dbReference>
<comment type="caution">
    <text evidence="8">The sequence shown here is derived from an EMBL/GenBank/DDBJ whole genome shotgun (WGS) entry which is preliminary data.</text>
</comment>
<dbReference type="InterPro" id="IPR000109">
    <property type="entry name" value="POT_fam"/>
</dbReference>
<feature type="transmembrane region" description="Helical" evidence="7">
    <location>
        <begin position="108"/>
        <end position="127"/>
    </location>
</feature>
<evidence type="ECO:0000313" key="8">
    <source>
        <dbReference type="EMBL" id="EMY27303.1"/>
    </source>
</evidence>
<evidence type="ECO:0000256" key="3">
    <source>
        <dbReference type="ARBA" id="ARBA00022475"/>
    </source>
</evidence>
<dbReference type="GO" id="GO:0022857">
    <property type="term" value="F:transmembrane transporter activity"/>
    <property type="evidence" value="ECO:0007669"/>
    <property type="project" value="InterPro"/>
</dbReference>
<dbReference type="PANTHER" id="PTHR23517:SF15">
    <property type="entry name" value="PROTON-DEPENDENT OLIGOPEPTIDE FAMILY TRANSPORT PROTEIN"/>
    <property type="match status" value="1"/>
</dbReference>
<comment type="subcellular location">
    <subcellularLocation>
        <location evidence="1">Cell membrane</location>
        <topology evidence="1">Multi-pass membrane protein</topology>
    </subcellularLocation>
</comment>
<feature type="transmembrane region" description="Helical" evidence="7">
    <location>
        <begin position="14"/>
        <end position="34"/>
    </location>
</feature>
<feature type="transmembrane region" description="Helical" evidence="7">
    <location>
        <begin position="46"/>
        <end position="65"/>
    </location>
</feature>
<evidence type="ECO:0000256" key="6">
    <source>
        <dbReference type="ARBA" id="ARBA00023136"/>
    </source>
</evidence>
<keyword evidence="6 7" id="KW-0472">Membrane</keyword>
<dbReference type="SUPFAM" id="SSF103473">
    <property type="entry name" value="MFS general substrate transporter"/>
    <property type="match status" value="1"/>
</dbReference>
<dbReference type="Pfam" id="PF00854">
    <property type="entry name" value="PTR2"/>
    <property type="match status" value="1"/>
</dbReference>
<evidence type="ECO:0000256" key="5">
    <source>
        <dbReference type="ARBA" id="ARBA00022989"/>
    </source>
</evidence>
<protein>
    <submittedName>
        <fullName evidence="8">POT domain protein</fullName>
    </submittedName>
</protein>
<feature type="transmembrane region" description="Helical" evidence="7">
    <location>
        <begin position="139"/>
        <end position="159"/>
    </location>
</feature>
<dbReference type="Proteomes" id="UP000012220">
    <property type="component" value="Unassembled WGS sequence"/>
</dbReference>
<evidence type="ECO:0000256" key="1">
    <source>
        <dbReference type="ARBA" id="ARBA00004651"/>
    </source>
</evidence>
<evidence type="ECO:0000313" key="9">
    <source>
        <dbReference type="Proteomes" id="UP000012220"/>
    </source>
</evidence>
<dbReference type="PANTHER" id="PTHR23517">
    <property type="entry name" value="RESISTANCE PROTEIN MDTM, PUTATIVE-RELATED-RELATED"/>
    <property type="match status" value="1"/>
</dbReference>
<organism evidence="8 9">
    <name type="scientific">Leptospira interrogans serovar Australis str. 200703203</name>
    <dbReference type="NCBI Taxonomy" id="1085541"/>
    <lineage>
        <taxon>Bacteria</taxon>
        <taxon>Pseudomonadati</taxon>
        <taxon>Spirochaetota</taxon>
        <taxon>Spirochaetia</taxon>
        <taxon>Leptospirales</taxon>
        <taxon>Leptospiraceae</taxon>
        <taxon>Leptospira</taxon>
    </lineage>
</organism>
<dbReference type="EMBL" id="AHNY02000047">
    <property type="protein sequence ID" value="EMY27303.1"/>
    <property type="molecule type" value="Genomic_DNA"/>
</dbReference>
<reference evidence="8 9" key="1">
    <citation type="submission" date="2013-02" db="EMBL/GenBank/DDBJ databases">
        <authorList>
            <person name="Harkins D.M."/>
            <person name="Durkin A.S."/>
            <person name="Brinkac L.M."/>
            <person name="Haft D.H."/>
            <person name="Selengut J.D."/>
            <person name="Sanka R."/>
            <person name="DePew J."/>
            <person name="Purushe J."/>
            <person name="Picardeau M."/>
            <person name="Werts C."/>
            <person name="Goarant C."/>
            <person name="Vinetz J.M."/>
            <person name="Sutton G.G."/>
            <person name="Nierman W.C."/>
            <person name="Fouts D.E."/>
        </authorList>
    </citation>
    <scope>NUCLEOTIDE SEQUENCE [LARGE SCALE GENOMIC DNA]</scope>
    <source>
        <strain evidence="8 9">200703203</strain>
    </source>
</reference>
<keyword evidence="5 7" id="KW-1133">Transmembrane helix</keyword>
<dbReference type="AlphaFoldDB" id="N1UM28"/>
<evidence type="ECO:0000256" key="7">
    <source>
        <dbReference type="SAM" id="Phobius"/>
    </source>
</evidence>
<sequence length="173" mass="19133">MFGYDIPTPFFQSLNPLLILIFAPIIASFWTTLAKNNWKPDTSTRFATGFFILALGFSVLTLVTLDFRPGHKISAVWLLLMVLCITVGELFTSPGGLALVTKLSPKQLGGFMMGVWLLSSFFGNILAGELAGFMKTDSFPTFFGMFAILAFVGGMILYITRKKLQNWMHGADQ</sequence>
<proteinExistence type="predicted"/>
<name>N1UM28_LEPIR</name>